<dbReference type="SMART" id="SM00855">
    <property type="entry name" value="PGAM"/>
    <property type="match status" value="1"/>
</dbReference>
<dbReference type="GO" id="GO:0101006">
    <property type="term" value="F:protein histidine phosphatase activity"/>
    <property type="evidence" value="ECO:0007669"/>
    <property type="project" value="TreeGrafter"/>
</dbReference>
<evidence type="ECO:0000313" key="1">
    <source>
        <dbReference type="EMBL" id="CAB4370569.1"/>
    </source>
</evidence>
<dbReference type="PANTHER" id="PTHR48100">
    <property type="entry name" value="BROAD-SPECIFICITY PHOSPHATASE YOR283W-RELATED"/>
    <property type="match status" value="1"/>
</dbReference>
<dbReference type="Gene3D" id="3.40.50.1240">
    <property type="entry name" value="Phosphoglycerate mutase-like"/>
    <property type="match status" value="1"/>
</dbReference>
<name>A0A6J6AK47_9ZZZZ</name>
<evidence type="ECO:0000313" key="3">
    <source>
        <dbReference type="EMBL" id="CAB5074802.1"/>
    </source>
</evidence>
<dbReference type="CDD" id="cd07067">
    <property type="entry name" value="HP_PGM_like"/>
    <property type="match status" value="1"/>
</dbReference>
<dbReference type="SUPFAM" id="SSF53254">
    <property type="entry name" value="Phosphoglycerate mutase-like"/>
    <property type="match status" value="1"/>
</dbReference>
<reference evidence="1" key="1">
    <citation type="submission" date="2020-05" db="EMBL/GenBank/DDBJ databases">
        <authorList>
            <person name="Chiriac C."/>
            <person name="Salcher M."/>
            <person name="Ghai R."/>
            <person name="Kavagutti S V."/>
        </authorList>
    </citation>
    <scope>NUCLEOTIDE SEQUENCE</scope>
</reference>
<dbReference type="InterPro" id="IPR013078">
    <property type="entry name" value="His_Pase_superF_clade-1"/>
</dbReference>
<proteinExistence type="predicted"/>
<dbReference type="PANTHER" id="PTHR48100:SF15">
    <property type="entry name" value="SEDOHEPTULOSE 1,7-BISPHOSPHATASE"/>
    <property type="match status" value="1"/>
</dbReference>
<organism evidence="1">
    <name type="scientific">freshwater metagenome</name>
    <dbReference type="NCBI Taxonomy" id="449393"/>
    <lineage>
        <taxon>unclassified sequences</taxon>
        <taxon>metagenomes</taxon>
        <taxon>ecological metagenomes</taxon>
    </lineage>
</organism>
<gene>
    <name evidence="2" type="ORF">UFOPK3927_00024</name>
    <name evidence="1" type="ORF">UFOPK4201_00301</name>
    <name evidence="3" type="ORF">UFOPK4371_00373</name>
</gene>
<dbReference type="AlphaFoldDB" id="A0A6J6AK47"/>
<dbReference type="EMBL" id="CAFBRD010000012">
    <property type="protein sequence ID" value="CAB5074802.1"/>
    <property type="molecule type" value="Genomic_DNA"/>
</dbReference>
<dbReference type="EMBL" id="CAFBOK010000001">
    <property type="protein sequence ID" value="CAB4970178.1"/>
    <property type="molecule type" value="Genomic_DNA"/>
</dbReference>
<dbReference type="GO" id="GO:0070297">
    <property type="term" value="P:regulation of phosphorelay signal transduction system"/>
    <property type="evidence" value="ECO:0007669"/>
    <property type="project" value="TreeGrafter"/>
</dbReference>
<dbReference type="InterPro" id="IPR029033">
    <property type="entry name" value="His_PPase_superfam"/>
</dbReference>
<evidence type="ECO:0000313" key="2">
    <source>
        <dbReference type="EMBL" id="CAB4970178.1"/>
    </source>
</evidence>
<dbReference type="InterPro" id="IPR050275">
    <property type="entry name" value="PGM_Phosphatase"/>
</dbReference>
<sequence length="204" mass="23048">MAQRTTGRPPLVSTTENHPLLYVVRHGATEWSVSGQHTGRTNIPLLPEGELQARATGKLLSDIDFSLVLCSPLERAQRTCELAGLREQAVLEDDLYEWDYGDYEGLTTATIRETEPEWTIWNGRCPNGESIEQVSDRADRVIERVRAQSGNAIVFAHGHFLRVLTARWCELAPVEGQRFVLDPATLSLLGWERETPALLRWNDR</sequence>
<dbReference type="Pfam" id="PF00300">
    <property type="entry name" value="His_Phos_1"/>
    <property type="match status" value="1"/>
</dbReference>
<accession>A0A6J6AK47</accession>
<dbReference type="EMBL" id="CAEUNJ010000008">
    <property type="protein sequence ID" value="CAB4370569.1"/>
    <property type="molecule type" value="Genomic_DNA"/>
</dbReference>
<protein>
    <submittedName>
        <fullName evidence="1">Unannotated protein</fullName>
    </submittedName>
</protein>